<protein>
    <submittedName>
        <fullName evidence="2">Uncharacterized protein</fullName>
    </submittedName>
</protein>
<gene>
    <name evidence="2" type="ORF">BGW38_005107</name>
</gene>
<evidence type="ECO:0000313" key="2">
    <source>
        <dbReference type="EMBL" id="KAF9578883.1"/>
    </source>
</evidence>
<keyword evidence="3" id="KW-1185">Reference proteome</keyword>
<proteinExistence type="predicted"/>
<feature type="region of interest" description="Disordered" evidence="1">
    <location>
        <begin position="159"/>
        <end position="195"/>
    </location>
</feature>
<comment type="caution">
    <text evidence="2">The sequence shown here is derived from an EMBL/GenBank/DDBJ whole genome shotgun (WGS) entry which is preliminary data.</text>
</comment>
<dbReference type="AlphaFoldDB" id="A0A9P6FNE8"/>
<reference evidence="2" key="1">
    <citation type="journal article" date="2020" name="Fungal Divers.">
        <title>Resolving the Mortierellaceae phylogeny through synthesis of multi-gene phylogenetics and phylogenomics.</title>
        <authorList>
            <person name="Vandepol N."/>
            <person name="Liber J."/>
            <person name="Desiro A."/>
            <person name="Na H."/>
            <person name="Kennedy M."/>
            <person name="Barry K."/>
            <person name="Grigoriev I.V."/>
            <person name="Miller A.N."/>
            <person name="O'Donnell K."/>
            <person name="Stajich J.E."/>
            <person name="Bonito G."/>
        </authorList>
    </citation>
    <scope>NUCLEOTIDE SEQUENCE</scope>
    <source>
        <strain evidence="2">KOD1015</strain>
    </source>
</reference>
<sequence>MTKIKSFDRNSKAAASNLAACPPLSLVVNSTVGRSSEASPTATTPVSPIPSGIPAALQKLDYVPKTTYIPASAKDRSQKFKEPLPSSFAAKKNQQQPQQDKTMVFYDKPLLQPLTTDSFLDDSRSQLALVPAVNSETESNPPPFALLFPLPPSFMRPPIMGRSYSAPENASPPSPLEKEIKKDSPQTPLLSPGLDTPILGREDWSWKQQGMNEKRCSLPIEPKTTTITSTMSTSQAMIMAAMAKAIREGTLRLDLAQVPVDTDGTKGSNDCQGGRRRSRSLQKDFGRRGCLGHCPSIGLTAHSLPRTYGYF</sequence>
<dbReference type="Proteomes" id="UP000780801">
    <property type="component" value="Unassembled WGS sequence"/>
</dbReference>
<evidence type="ECO:0000256" key="1">
    <source>
        <dbReference type="SAM" id="MobiDB-lite"/>
    </source>
</evidence>
<organism evidence="2 3">
    <name type="scientific">Lunasporangiospora selenospora</name>
    <dbReference type="NCBI Taxonomy" id="979761"/>
    <lineage>
        <taxon>Eukaryota</taxon>
        <taxon>Fungi</taxon>
        <taxon>Fungi incertae sedis</taxon>
        <taxon>Mucoromycota</taxon>
        <taxon>Mortierellomycotina</taxon>
        <taxon>Mortierellomycetes</taxon>
        <taxon>Mortierellales</taxon>
        <taxon>Mortierellaceae</taxon>
        <taxon>Lunasporangiospora</taxon>
    </lineage>
</organism>
<dbReference type="EMBL" id="JAABOA010003232">
    <property type="protein sequence ID" value="KAF9578883.1"/>
    <property type="molecule type" value="Genomic_DNA"/>
</dbReference>
<name>A0A9P6FNE8_9FUNG</name>
<accession>A0A9P6FNE8</accession>
<evidence type="ECO:0000313" key="3">
    <source>
        <dbReference type="Proteomes" id="UP000780801"/>
    </source>
</evidence>